<proteinExistence type="predicted"/>
<protein>
    <submittedName>
        <fullName evidence="1">Uncharacterized protein</fullName>
    </submittedName>
</protein>
<dbReference type="EMBL" id="AAMO01000009">
    <property type="protein sequence ID" value="EAQ02142.1"/>
    <property type="molecule type" value="Genomic_DNA"/>
</dbReference>
<dbReference type="Proteomes" id="UP000004318">
    <property type="component" value="Unassembled WGS sequence"/>
</dbReference>
<accession>A3U1F9</accession>
<evidence type="ECO:0000313" key="2">
    <source>
        <dbReference type="Proteomes" id="UP000004318"/>
    </source>
</evidence>
<dbReference type="HOGENOM" id="CLU_3170901_0_0_5"/>
<dbReference type="RefSeq" id="WP_009804140.1">
    <property type="nucleotide sequence ID" value="NZ_AAMO01000009.1"/>
</dbReference>
<name>A3U1F9_PSEBH</name>
<dbReference type="InterPro" id="IPR027417">
    <property type="entry name" value="P-loop_NTPase"/>
</dbReference>
<dbReference type="SUPFAM" id="SSF52540">
    <property type="entry name" value="P-loop containing nucleoside triphosphate hydrolases"/>
    <property type="match status" value="1"/>
</dbReference>
<dbReference type="OrthoDB" id="9802264at2"/>
<gene>
    <name evidence="1" type="ORF">OB2597_20996</name>
</gene>
<comment type="caution">
    <text evidence="1">The sequence shown here is derived from an EMBL/GenBank/DDBJ whole genome shotgun (WGS) entry which is preliminary data.</text>
</comment>
<evidence type="ECO:0000313" key="1">
    <source>
        <dbReference type="EMBL" id="EAQ02142.1"/>
    </source>
</evidence>
<dbReference type="AlphaFoldDB" id="A3U1F9"/>
<keyword evidence="2" id="KW-1185">Reference proteome</keyword>
<sequence length="47" mass="5083">MTFLKASDIAVSQGDTPIPHSVSLHLEPRKPLVILGETGSGKRQTRI</sequence>
<dbReference type="STRING" id="252305.OB2597_20996"/>
<organism evidence="1 2">
    <name type="scientific">Pseudooceanicola batsensis (strain ATCC BAA-863 / DSM 15984 / KCTC 12145 / HTCC2597)</name>
    <name type="common">Oceanicola batsensis</name>
    <dbReference type="NCBI Taxonomy" id="252305"/>
    <lineage>
        <taxon>Bacteria</taxon>
        <taxon>Pseudomonadati</taxon>
        <taxon>Pseudomonadota</taxon>
        <taxon>Alphaproteobacteria</taxon>
        <taxon>Rhodobacterales</taxon>
        <taxon>Paracoccaceae</taxon>
        <taxon>Pseudooceanicola</taxon>
    </lineage>
</organism>
<reference evidence="1 2" key="1">
    <citation type="journal article" date="2010" name="J. Bacteriol.">
        <title>Genome sequences of Oceanicola granulosus HTCC2516(T) and Oceanicola batsensis HTCC2597(TDelta).</title>
        <authorList>
            <person name="Thrash J.C."/>
            <person name="Cho J.C."/>
            <person name="Vergin K.L."/>
            <person name="Giovannoni S.J."/>
        </authorList>
    </citation>
    <scope>NUCLEOTIDE SEQUENCE [LARGE SCALE GENOMIC DNA]</scope>
    <source>
        <strain evidence="2">ATCC BAA-863 / DSM 15984 / KCTC 12145 / HTCC2597</strain>
    </source>
</reference>
<dbReference type="Gene3D" id="3.40.50.300">
    <property type="entry name" value="P-loop containing nucleotide triphosphate hydrolases"/>
    <property type="match status" value="1"/>
</dbReference>